<evidence type="ECO:0000259" key="1">
    <source>
        <dbReference type="PROSITE" id="PS51831"/>
    </source>
</evidence>
<feature type="domain" description="HD" evidence="1">
    <location>
        <begin position="25"/>
        <end position="134"/>
    </location>
</feature>
<dbReference type="PROSITE" id="PS51831">
    <property type="entry name" value="HD"/>
    <property type="match status" value="1"/>
</dbReference>
<gene>
    <name evidence="2" type="ORF">A2Y83_03180</name>
</gene>
<dbReference type="STRING" id="1797985.A2Y83_03180"/>
<dbReference type="Proteomes" id="UP000178323">
    <property type="component" value="Unassembled WGS sequence"/>
</dbReference>
<dbReference type="EMBL" id="MFFS01000044">
    <property type="protein sequence ID" value="OGF21989.1"/>
    <property type="molecule type" value="Genomic_DNA"/>
</dbReference>
<sequence>MIKKITNLVEGACKKKTNYFGYRAWADHILLVAANAKKLAKKLKADEEIVEIAALLHDYAGILDIKLYPNHHIHGAKIAEKILSKHNYPKNKIQRVARCIYCHRASKNIRKKTLEERILANADAMAHFDNIPSLLYLAFVNYGMDNEEGKKWVLKKLERSYKKLTLLQAKKIIRPKYEAAKIILK</sequence>
<proteinExistence type="predicted"/>
<dbReference type="SUPFAM" id="SSF109604">
    <property type="entry name" value="HD-domain/PDEase-like"/>
    <property type="match status" value="1"/>
</dbReference>
<dbReference type="InterPro" id="IPR006674">
    <property type="entry name" value="HD_domain"/>
</dbReference>
<dbReference type="Pfam" id="PF01966">
    <property type="entry name" value="HD"/>
    <property type="match status" value="1"/>
</dbReference>
<evidence type="ECO:0000313" key="3">
    <source>
        <dbReference type="Proteomes" id="UP000178323"/>
    </source>
</evidence>
<evidence type="ECO:0000313" key="2">
    <source>
        <dbReference type="EMBL" id="OGF21989.1"/>
    </source>
</evidence>
<dbReference type="Gene3D" id="1.10.3210.10">
    <property type="entry name" value="Hypothetical protein af1432"/>
    <property type="match status" value="1"/>
</dbReference>
<organism evidence="2 3">
    <name type="scientific">Candidatus Falkowbacteria bacterium RBG_13_39_14</name>
    <dbReference type="NCBI Taxonomy" id="1797985"/>
    <lineage>
        <taxon>Bacteria</taxon>
        <taxon>Candidatus Falkowiibacteriota</taxon>
    </lineage>
</organism>
<reference evidence="2 3" key="1">
    <citation type="journal article" date="2016" name="Nat. Commun.">
        <title>Thousands of microbial genomes shed light on interconnected biogeochemical processes in an aquifer system.</title>
        <authorList>
            <person name="Anantharaman K."/>
            <person name="Brown C.T."/>
            <person name="Hug L.A."/>
            <person name="Sharon I."/>
            <person name="Castelle C.J."/>
            <person name="Probst A.J."/>
            <person name="Thomas B.C."/>
            <person name="Singh A."/>
            <person name="Wilkins M.J."/>
            <person name="Karaoz U."/>
            <person name="Brodie E.L."/>
            <person name="Williams K.H."/>
            <person name="Hubbard S.S."/>
            <person name="Banfield J.F."/>
        </authorList>
    </citation>
    <scope>NUCLEOTIDE SEQUENCE [LARGE SCALE GENOMIC DNA]</scope>
</reference>
<dbReference type="AlphaFoldDB" id="A0A1F5S5P2"/>
<name>A0A1F5S5P2_9BACT</name>
<comment type="caution">
    <text evidence="2">The sequence shown here is derived from an EMBL/GenBank/DDBJ whole genome shotgun (WGS) entry which is preliminary data.</text>
</comment>
<accession>A0A1F5S5P2</accession>
<protein>
    <recommendedName>
        <fullName evidence="1">HD domain-containing protein</fullName>
    </recommendedName>
</protein>